<comment type="caution">
    <text evidence="1">The sequence shown here is derived from an EMBL/GenBank/DDBJ whole genome shotgun (WGS) entry which is preliminary data.</text>
</comment>
<proteinExistence type="predicted"/>
<protein>
    <submittedName>
        <fullName evidence="1">Uncharacterized protein</fullName>
    </submittedName>
</protein>
<gene>
    <name evidence="1" type="ORF">P5673_020745</name>
</gene>
<reference evidence="1" key="1">
    <citation type="journal article" date="2023" name="G3 (Bethesda)">
        <title>Whole genome assembly and annotation of the endangered Caribbean coral Acropora cervicornis.</title>
        <authorList>
            <person name="Selwyn J.D."/>
            <person name="Vollmer S.V."/>
        </authorList>
    </citation>
    <scope>NUCLEOTIDE SEQUENCE</scope>
    <source>
        <strain evidence="1">K2</strain>
    </source>
</reference>
<reference evidence="1" key="2">
    <citation type="journal article" date="2023" name="Science">
        <title>Genomic signatures of disease resistance in endangered staghorn corals.</title>
        <authorList>
            <person name="Vollmer S.V."/>
            <person name="Selwyn J.D."/>
            <person name="Despard B.A."/>
            <person name="Roesel C.L."/>
        </authorList>
    </citation>
    <scope>NUCLEOTIDE SEQUENCE</scope>
    <source>
        <strain evidence="1">K2</strain>
    </source>
</reference>
<accession>A0AAD9V0Y5</accession>
<keyword evidence="2" id="KW-1185">Reference proteome</keyword>
<organism evidence="1 2">
    <name type="scientific">Acropora cervicornis</name>
    <name type="common">Staghorn coral</name>
    <dbReference type="NCBI Taxonomy" id="6130"/>
    <lineage>
        <taxon>Eukaryota</taxon>
        <taxon>Metazoa</taxon>
        <taxon>Cnidaria</taxon>
        <taxon>Anthozoa</taxon>
        <taxon>Hexacorallia</taxon>
        <taxon>Scleractinia</taxon>
        <taxon>Astrocoeniina</taxon>
        <taxon>Acroporidae</taxon>
        <taxon>Acropora</taxon>
    </lineage>
</organism>
<dbReference type="EMBL" id="JARQWQ010000051">
    <property type="protein sequence ID" value="KAK2557254.1"/>
    <property type="molecule type" value="Genomic_DNA"/>
</dbReference>
<dbReference type="Proteomes" id="UP001249851">
    <property type="component" value="Unassembled WGS sequence"/>
</dbReference>
<name>A0AAD9V0Y5_ACRCE</name>
<evidence type="ECO:0000313" key="1">
    <source>
        <dbReference type="EMBL" id="KAK2557254.1"/>
    </source>
</evidence>
<feature type="non-terminal residue" evidence="1">
    <location>
        <position position="1"/>
    </location>
</feature>
<evidence type="ECO:0000313" key="2">
    <source>
        <dbReference type="Proteomes" id="UP001249851"/>
    </source>
</evidence>
<dbReference type="AlphaFoldDB" id="A0AAD9V0Y5"/>
<sequence length="64" mass="7506">LRVILPKDLDRPSEANRYACTNLISRKCQSTRTQGLWFDAESRCNDFTDRPQFEDQEVVEESNL</sequence>